<accession>A0ABU1K8X4</accession>
<reference evidence="2 3" key="1">
    <citation type="submission" date="2023-07" db="EMBL/GenBank/DDBJ databases">
        <title>Genomic Encyclopedia of Type Strains, Phase IV (KMG-IV): sequencing the most valuable type-strain genomes for metagenomic binning, comparative biology and taxonomic classification.</title>
        <authorList>
            <person name="Goeker M."/>
        </authorList>
    </citation>
    <scope>NUCLEOTIDE SEQUENCE [LARGE SCALE GENOMIC DNA]</scope>
    <source>
        <strain evidence="2 3">DSM 102814</strain>
    </source>
</reference>
<proteinExistence type="predicted"/>
<protein>
    <recommendedName>
        <fullName evidence="4">Phosphate-selective porin O and P</fullName>
    </recommendedName>
</protein>
<keyword evidence="3" id="KW-1185">Reference proteome</keyword>
<feature type="signal peptide" evidence="1">
    <location>
        <begin position="1"/>
        <end position="18"/>
    </location>
</feature>
<keyword evidence="1" id="KW-0732">Signal</keyword>
<dbReference type="InterPro" id="IPR023614">
    <property type="entry name" value="Porin_dom_sf"/>
</dbReference>
<name>A0ABU1K8X4_9FLAO</name>
<dbReference type="EMBL" id="JAVDQA010000010">
    <property type="protein sequence ID" value="MDR6302056.1"/>
    <property type="molecule type" value="Genomic_DNA"/>
</dbReference>
<sequence length="407" mass="45313">MKNIVYPIMFLFAIAMMAQENNTINTNSASFELGEGLRFNFEDNNYQFKIGGFVQPSYTYSKFEDEDGENEFNAKRTYFNIGGKALKEKVSFFIQANFSLSDPLLDAWVAYHPTEFLNITVGQKRTFVNNREMTFDEDKFQFTRRSLLSTSLSNTGREFGVFIESNFKVGGVGIDPQLALTSGDGRNSFGTDSRDLDRGGLKYGGRLDIYPLGYFSEGNGVYTADLLHEATPKFVIGGAASFNDGASNSVGEGHNDFVIYEENGKPQLPDYRQVYADILFKYQGFSILGEYANSSATGLEQTFVNEAGSVALQPQQISEYLSLGDASNVQLGYATLSGYAVDLRYTKITPEFENNDSSILMDTKAYTLGLSKYFKGNNLKLQTAFSSVEYGNDTKEFIGEIVLQVVF</sequence>
<evidence type="ECO:0008006" key="4">
    <source>
        <dbReference type="Google" id="ProtNLM"/>
    </source>
</evidence>
<dbReference type="Gene3D" id="2.40.160.10">
    <property type="entry name" value="Porin"/>
    <property type="match status" value="1"/>
</dbReference>
<evidence type="ECO:0000313" key="2">
    <source>
        <dbReference type="EMBL" id="MDR6302056.1"/>
    </source>
</evidence>
<evidence type="ECO:0000313" key="3">
    <source>
        <dbReference type="Proteomes" id="UP001257659"/>
    </source>
</evidence>
<organism evidence="2 3">
    <name type="scientific">Mesonia maritima</name>
    <dbReference type="NCBI Taxonomy" id="1793873"/>
    <lineage>
        <taxon>Bacteria</taxon>
        <taxon>Pseudomonadati</taxon>
        <taxon>Bacteroidota</taxon>
        <taxon>Flavobacteriia</taxon>
        <taxon>Flavobacteriales</taxon>
        <taxon>Flavobacteriaceae</taxon>
        <taxon>Mesonia</taxon>
    </lineage>
</organism>
<comment type="caution">
    <text evidence="2">The sequence shown here is derived from an EMBL/GenBank/DDBJ whole genome shotgun (WGS) entry which is preliminary data.</text>
</comment>
<gene>
    <name evidence="2" type="ORF">GGR31_002733</name>
</gene>
<evidence type="ECO:0000256" key="1">
    <source>
        <dbReference type="SAM" id="SignalP"/>
    </source>
</evidence>
<feature type="chain" id="PRO_5046943296" description="Phosphate-selective porin O and P" evidence="1">
    <location>
        <begin position="19"/>
        <end position="407"/>
    </location>
</feature>
<dbReference type="Proteomes" id="UP001257659">
    <property type="component" value="Unassembled WGS sequence"/>
</dbReference>
<dbReference type="SUPFAM" id="SSF56935">
    <property type="entry name" value="Porins"/>
    <property type="match status" value="1"/>
</dbReference>
<dbReference type="RefSeq" id="WP_309730223.1">
    <property type="nucleotide sequence ID" value="NZ_JAVDQA010000010.1"/>
</dbReference>